<sequence>MASSSSFQRGERRGRWGSPERTVVWTEPKPARKLAVVYYLCHRDGHLDHPHFLEMELLRSTHPAPGLYLRDFTARLNALRGNGMAGMYSWSSKRSYRNGYVWQDLTEDDLIHPAHGNDEYVLKGSPLLLFLQPPPAHQDASSFTFSQEKRAGSHRKNWSSFDLGDCNNKLPVAQQSAATQTDHRGPEPDRDADPSMELAIDEISPPPSSSSPDGLESCSREVGVIAGGRMRASAVLMQIFSCGSMTAVKRGHARSRSDLVTASASTRRADKEVDAYASATAECVSVSGGAGVVERDYFSGSLIESSKKRGGDDALLLKRSSSCNADRGAAKLKLPVPTKEVRAGCLASRGSRAPKKNMTKSTAAQSTDGGECKGATVDGPRASSSSHGTNLTAHTVLLSSVSAKKRMYMLREAKLQQFPCNNMTEESSSRKVAWESSLFQFLIRITGNFMKCL</sequence>
<keyword evidence="4" id="KW-0132">Cell division</keyword>
<keyword evidence="5" id="KW-0472">Membrane</keyword>
<dbReference type="GO" id="GO:0051301">
    <property type="term" value="P:cell division"/>
    <property type="evidence" value="ECO:0007669"/>
    <property type="project" value="UniProtKB-KW"/>
</dbReference>
<keyword evidence="11" id="KW-1185">Reference proteome</keyword>
<protein>
    <recommendedName>
        <fullName evidence="9">SOSEKI DIX-like domain-containing protein</fullName>
    </recommendedName>
</protein>
<dbReference type="PANTHER" id="PTHR31083">
    <property type="entry name" value="UPSTREAM OF FLC PROTEIN (DUF966)"/>
    <property type="match status" value="1"/>
</dbReference>
<evidence type="ECO:0000313" key="10">
    <source>
        <dbReference type="EMBL" id="CAD6272350.1"/>
    </source>
</evidence>
<gene>
    <name evidence="10" type="ORF">NCGR_LOCUS55625</name>
</gene>
<evidence type="ECO:0000256" key="3">
    <source>
        <dbReference type="ARBA" id="ARBA00022475"/>
    </source>
</evidence>
<evidence type="ECO:0000256" key="4">
    <source>
        <dbReference type="ARBA" id="ARBA00022618"/>
    </source>
</evidence>
<dbReference type="GO" id="GO:0005886">
    <property type="term" value="C:plasma membrane"/>
    <property type="evidence" value="ECO:0007669"/>
    <property type="project" value="UniProtKB-SubCell"/>
</dbReference>
<feature type="region of interest" description="Disordered" evidence="8">
    <location>
        <begin position="174"/>
        <end position="194"/>
    </location>
</feature>
<evidence type="ECO:0000256" key="8">
    <source>
        <dbReference type="SAM" id="MobiDB-lite"/>
    </source>
</evidence>
<comment type="similarity">
    <text evidence="7">Belongs to the SOSEKI family.</text>
</comment>
<dbReference type="OrthoDB" id="1280899at2759"/>
<feature type="compositionally biased region" description="Basic and acidic residues" evidence="8">
    <location>
        <begin position="181"/>
        <end position="193"/>
    </location>
</feature>
<dbReference type="Proteomes" id="UP000604825">
    <property type="component" value="Unassembled WGS sequence"/>
</dbReference>
<dbReference type="Pfam" id="PF06136">
    <property type="entry name" value="SOK"/>
    <property type="match status" value="1"/>
</dbReference>
<dbReference type="PANTHER" id="PTHR31083:SF41">
    <property type="entry name" value="OS01G0975000 PROTEIN"/>
    <property type="match status" value="1"/>
</dbReference>
<keyword evidence="2" id="KW-0217">Developmental protein</keyword>
<keyword evidence="3" id="KW-1003">Cell membrane</keyword>
<name>A0A811RRI1_9POAL</name>
<dbReference type="InterPro" id="IPR048351">
    <property type="entry name" value="SOK_DIX"/>
</dbReference>
<proteinExistence type="inferred from homology"/>
<comment type="subcellular location">
    <subcellularLocation>
        <location evidence="1">Cell membrane</location>
        <topology evidence="1">Peripheral membrane protein</topology>
        <orientation evidence="1">Cytoplasmic side</orientation>
    </subcellularLocation>
</comment>
<evidence type="ECO:0000256" key="7">
    <source>
        <dbReference type="ARBA" id="ARBA00024211"/>
    </source>
</evidence>
<evidence type="ECO:0000256" key="1">
    <source>
        <dbReference type="ARBA" id="ARBA00004413"/>
    </source>
</evidence>
<evidence type="ECO:0000256" key="2">
    <source>
        <dbReference type="ARBA" id="ARBA00022473"/>
    </source>
</evidence>
<feature type="region of interest" description="Disordered" evidence="8">
    <location>
        <begin position="346"/>
        <end position="388"/>
    </location>
</feature>
<keyword evidence="6" id="KW-0131">Cell cycle</keyword>
<reference evidence="10" key="1">
    <citation type="submission" date="2020-10" db="EMBL/GenBank/DDBJ databases">
        <authorList>
            <person name="Han B."/>
            <person name="Lu T."/>
            <person name="Zhao Q."/>
            <person name="Huang X."/>
            <person name="Zhao Y."/>
        </authorList>
    </citation>
    <scope>NUCLEOTIDE SEQUENCE</scope>
</reference>
<dbReference type="GO" id="GO:0051258">
    <property type="term" value="P:protein polymerization"/>
    <property type="evidence" value="ECO:0007669"/>
    <property type="project" value="UniProtKB-ARBA"/>
</dbReference>
<evidence type="ECO:0000313" key="11">
    <source>
        <dbReference type="Proteomes" id="UP000604825"/>
    </source>
</evidence>
<organism evidence="10 11">
    <name type="scientific">Miscanthus lutarioriparius</name>
    <dbReference type="NCBI Taxonomy" id="422564"/>
    <lineage>
        <taxon>Eukaryota</taxon>
        <taxon>Viridiplantae</taxon>
        <taxon>Streptophyta</taxon>
        <taxon>Embryophyta</taxon>
        <taxon>Tracheophyta</taxon>
        <taxon>Spermatophyta</taxon>
        <taxon>Magnoliopsida</taxon>
        <taxon>Liliopsida</taxon>
        <taxon>Poales</taxon>
        <taxon>Poaceae</taxon>
        <taxon>PACMAD clade</taxon>
        <taxon>Panicoideae</taxon>
        <taxon>Andropogonodae</taxon>
        <taxon>Andropogoneae</taxon>
        <taxon>Saccharinae</taxon>
        <taxon>Miscanthus</taxon>
    </lineage>
</organism>
<feature type="compositionally biased region" description="Polar residues" evidence="8">
    <location>
        <begin position="359"/>
        <end position="368"/>
    </location>
</feature>
<evidence type="ECO:0000256" key="6">
    <source>
        <dbReference type="ARBA" id="ARBA00023306"/>
    </source>
</evidence>
<evidence type="ECO:0000256" key="5">
    <source>
        <dbReference type="ARBA" id="ARBA00023136"/>
    </source>
</evidence>
<feature type="domain" description="SOSEKI DIX-like" evidence="9">
    <location>
        <begin position="35"/>
        <end position="127"/>
    </location>
</feature>
<dbReference type="AlphaFoldDB" id="A0A811RRI1"/>
<dbReference type="InterPro" id="IPR010369">
    <property type="entry name" value="SOK"/>
</dbReference>
<accession>A0A811RRI1</accession>
<comment type="caution">
    <text evidence="10">The sequence shown here is derived from an EMBL/GenBank/DDBJ whole genome shotgun (WGS) entry which is preliminary data.</text>
</comment>
<dbReference type="EMBL" id="CAJGYO010000016">
    <property type="protein sequence ID" value="CAD6272350.1"/>
    <property type="molecule type" value="Genomic_DNA"/>
</dbReference>
<evidence type="ECO:0000259" key="9">
    <source>
        <dbReference type="Pfam" id="PF06136"/>
    </source>
</evidence>